<evidence type="ECO:0000256" key="1">
    <source>
        <dbReference type="ARBA" id="ARBA00001947"/>
    </source>
</evidence>
<dbReference type="OrthoDB" id="9771084at2"/>
<evidence type="ECO:0000259" key="9">
    <source>
        <dbReference type="SMART" id="SM00829"/>
    </source>
</evidence>
<dbReference type="EC" id="1.1.1.2" evidence="7"/>
<evidence type="ECO:0000256" key="8">
    <source>
        <dbReference type="RuleBase" id="RU361277"/>
    </source>
</evidence>
<keyword evidence="5" id="KW-0521">NADP</keyword>
<dbReference type="SUPFAM" id="SSF51735">
    <property type="entry name" value="NAD(P)-binding Rossmann-fold domains"/>
    <property type="match status" value="1"/>
</dbReference>
<keyword evidence="6" id="KW-0560">Oxidoreductase</keyword>
<sequence length="341" mass="36820">MTKIRAWAAQEQGAALEAFEYDPGPLAAEDVEIEVEYCGVCHSDLSMLDNEWGITAYPFVPGHEAIGRVVALGDVAKTKGLRLGQRVGVGWNVRSCLYCPACIRGDVQLCERIEPTIVGHHGAFAERLRAHWIWSVPMPDSLAAENAGPLLCGGITVFAPLLQLHVAPTARVGVFGIGGLGHMALMFANAWGCDVTAFTSSPGKMEEAKSFGAHHTASSVATDDYERLAGSFDFIFITANAKLDWDALIGLLAPQGRLHFLGAVLEPVPVQVMHLMMGQKAVSASPTGSRAQIDSMLRFACHHQVAPKVEHFPMSRVNDAMDHLRAGKANYRIVLAADFKH</sequence>
<evidence type="ECO:0000256" key="2">
    <source>
        <dbReference type="ARBA" id="ARBA00008072"/>
    </source>
</evidence>
<gene>
    <name evidence="10" type="ORF">CR105_06965</name>
</gene>
<evidence type="ECO:0000256" key="7">
    <source>
        <dbReference type="ARBA" id="ARBA00024074"/>
    </source>
</evidence>
<dbReference type="GO" id="GO:0008270">
    <property type="term" value="F:zinc ion binding"/>
    <property type="evidence" value="ECO:0007669"/>
    <property type="project" value="InterPro"/>
</dbReference>
<accession>A0A2G8TIC3</accession>
<evidence type="ECO:0000256" key="4">
    <source>
        <dbReference type="ARBA" id="ARBA00022833"/>
    </source>
</evidence>
<dbReference type="PROSITE" id="PS00059">
    <property type="entry name" value="ADH_ZINC"/>
    <property type="match status" value="1"/>
</dbReference>
<dbReference type="CDD" id="cd05283">
    <property type="entry name" value="CAD1"/>
    <property type="match status" value="1"/>
</dbReference>
<proteinExistence type="inferred from homology"/>
<feature type="domain" description="Enoyl reductase (ER)" evidence="9">
    <location>
        <begin position="13"/>
        <end position="335"/>
    </location>
</feature>
<dbReference type="GO" id="GO:0008106">
    <property type="term" value="F:alcohol dehydrogenase (NADP+) activity"/>
    <property type="evidence" value="ECO:0007669"/>
    <property type="project" value="UniProtKB-EC"/>
</dbReference>
<dbReference type="SMART" id="SM00829">
    <property type="entry name" value="PKS_ER"/>
    <property type="match status" value="1"/>
</dbReference>
<dbReference type="FunFam" id="3.90.180.10:FF:000018">
    <property type="entry name" value="NAD(P)-dependent alcohol dehydrogenase"/>
    <property type="match status" value="1"/>
</dbReference>
<evidence type="ECO:0000313" key="11">
    <source>
        <dbReference type="Proteomes" id="UP000230390"/>
    </source>
</evidence>
<keyword evidence="4 8" id="KW-0862">Zinc</keyword>
<organism evidence="10 11">
    <name type="scientific">Massilia eurypsychrophila</name>
    <dbReference type="NCBI Taxonomy" id="1485217"/>
    <lineage>
        <taxon>Bacteria</taxon>
        <taxon>Pseudomonadati</taxon>
        <taxon>Pseudomonadota</taxon>
        <taxon>Betaproteobacteria</taxon>
        <taxon>Burkholderiales</taxon>
        <taxon>Oxalobacteraceae</taxon>
        <taxon>Telluria group</taxon>
        <taxon>Massilia</taxon>
    </lineage>
</organism>
<comment type="similarity">
    <text evidence="2 8">Belongs to the zinc-containing alcohol dehydrogenase family.</text>
</comment>
<evidence type="ECO:0000256" key="6">
    <source>
        <dbReference type="ARBA" id="ARBA00023002"/>
    </source>
</evidence>
<dbReference type="Gene3D" id="3.40.50.720">
    <property type="entry name" value="NAD(P)-binding Rossmann-like Domain"/>
    <property type="match status" value="1"/>
</dbReference>
<dbReference type="AlphaFoldDB" id="A0A2G8TIC3"/>
<dbReference type="InterPro" id="IPR013149">
    <property type="entry name" value="ADH-like_C"/>
</dbReference>
<dbReference type="InterPro" id="IPR036291">
    <property type="entry name" value="NAD(P)-bd_dom_sf"/>
</dbReference>
<dbReference type="InterPro" id="IPR002328">
    <property type="entry name" value="ADH_Zn_CS"/>
</dbReference>
<evidence type="ECO:0000256" key="3">
    <source>
        <dbReference type="ARBA" id="ARBA00022723"/>
    </source>
</evidence>
<dbReference type="Proteomes" id="UP000230390">
    <property type="component" value="Unassembled WGS sequence"/>
</dbReference>
<dbReference type="InterPro" id="IPR047109">
    <property type="entry name" value="CAD-like"/>
</dbReference>
<dbReference type="SUPFAM" id="SSF50129">
    <property type="entry name" value="GroES-like"/>
    <property type="match status" value="1"/>
</dbReference>
<dbReference type="FunFam" id="3.40.50.720:FF:000022">
    <property type="entry name" value="Cinnamyl alcohol dehydrogenase"/>
    <property type="match status" value="1"/>
</dbReference>
<reference evidence="10 11" key="1">
    <citation type="submission" date="2017-10" db="EMBL/GenBank/DDBJ databases">
        <title>Massilia psychrophilum sp. nov., a novel purple-pigmented bacterium isolated from Tianshan glacier, Xinjiang Municipality, China.</title>
        <authorList>
            <person name="Wang H."/>
        </authorList>
    </citation>
    <scope>NUCLEOTIDE SEQUENCE [LARGE SCALE GENOMIC DNA]</scope>
    <source>
        <strain evidence="10 11">JCM 30074</strain>
    </source>
</reference>
<dbReference type="Pfam" id="PF00107">
    <property type="entry name" value="ADH_zinc_N"/>
    <property type="match status" value="1"/>
</dbReference>
<comment type="caution">
    <text evidence="10">The sequence shown here is derived from an EMBL/GenBank/DDBJ whole genome shotgun (WGS) entry which is preliminary data.</text>
</comment>
<dbReference type="PANTHER" id="PTHR42683">
    <property type="entry name" value="ALDEHYDE REDUCTASE"/>
    <property type="match status" value="1"/>
</dbReference>
<keyword evidence="11" id="KW-1185">Reference proteome</keyword>
<comment type="cofactor">
    <cofactor evidence="1 8">
        <name>Zn(2+)</name>
        <dbReference type="ChEBI" id="CHEBI:29105"/>
    </cofactor>
</comment>
<keyword evidence="3 8" id="KW-0479">Metal-binding</keyword>
<dbReference type="InterPro" id="IPR011032">
    <property type="entry name" value="GroES-like_sf"/>
</dbReference>
<dbReference type="Gene3D" id="3.90.180.10">
    <property type="entry name" value="Medium-chain alcohol dehydrogenases, catalytic domain"/>
    <property type="match status" value="1"/>
</dbReference>
<dbReference type="InterPro" id="IPR020843">
    <property type="entry name" value="ER"/>
</dbReference>
<evidence type="ECO:0000256" key="5">
    <source>
        <dbReference type="ARBA" id="ARBA00022857"/>
    </source>
</evidence>
<dbReference type="Pfam" id="PF08240">
    <property type="entry name" value="ADH_N"/>
    <property type="match status" value="1"/>
</dbReference>
<dbReference type="RefSeq" id="WP_099787708.1">
    <property type="nucleotide sequence ID" value="NZ_JBHLYV010000029.1"/>
</dbReference>
<evidence type="ECO:0000313" key="10">
    <source>
        <dbReference type="EMBL" id="PIL45797.1"/>
    </source>
</evidence>
<name>A0A2G8TIC3_9BURK</name>
<dbReference type="InterPro" id="IPR013154">
    <property type="entry name" value="ADH-like_N"/>
</dbReference>
<dbReference type="EMBL" id="PDOC01000003">
    <property type="protein sequence ID" value="PIL45797.1"/>
    <property type="molecule type" value="Genomic_DNA"/>
</dbReference>
<protein>
    <recommendedName>
        <fullName evidence="7">alcohol dehydrogenase (NADP(+))</fullName>
        <ecNumber evidence="7">1.1.1.2</ecNumber>
    </recommendedName>
</protein>